<evidence type="ECO:0000256" key="7">
    <source>
        <dbReference type="ARBA" id="ARBA00047989"/>
    </source>
</evidence>
<dbReference type="EMBL" id="JADKIO010000005">
    <property type="protein sequence ID" value="MBK9796122.1"/>
    <property type="molecule type" value="Genomic_DNA"/>
</dbReference>
<evidence type="ECO:0000256" key="2">
    <source>
        <dbReference type="ARBA" id="ARBA00007353"/>
    </source>
</evidence>
<evidence type="ECO:0000256" key="8">
    <source>
        <dbReference type="ARBA" id="ARBA00048968"/>
    </source>
</evidence>
<dbReference type="Gene3D" id="3.60.140.10">
    <property type="entry name" value="CNF1/YfiH-like putative cysteine hydrolases"/>
    <property type="match status" value="1"/>
</dbReference>
<dbReference type="GO" id="GO:0016787">
    <property type="term" value="F:hydrolase activity"/>
    <property type="evidence" value="ECO:0007669"/>
    <property type="project" value="UniProtKB-KW"/>
</dbReference>
<gene>
    <name evidence="10" type="ORF">IPP58_06450</name>
</gene>
<evidence type="ECO:0000313" key="11">
    <source>
        <dbReference type="Proteomes" id="UP000886657"/>
    </source>
</evidence>
<name>A0A9D7SGN1_9BACT</name>
<keyword evidence="5" id="KW-0378">Hydrolase</keyword>
<dbReference type="InterPro" id="IPR003730">
    <property type="entry name" value="Cu_polyphenol_OxRdtase"/>
</dbReference>
<comment type="caution">
    <text evidence="10">The sequence shown here is derived from an EMBL/GenBank/DDBJ whole genome shotgun (WGS) entry which is preliminary data.</text>
</comment>
<dbReference type="SUPFAM" id="SSF64438">
    <property type="entry name" value="CNF1/YfiH-like putative cysteine hydrolases"/>
    <property type="match status" value="1"/>
</dbReference>
<dbReference type="GO" id="GO:0005507">
    <property type="term" value="F:copper ion binding"/>
    <property type="evidence" value="ECO:0007669"/>
    <property type="project" value="TreeGrafter"/>
</dbReference>
<dbReference type="CDD" id="cd16833">
    <property type="entry name" value="YfiH"/>
    <property type="match status" value="1"/>
</dbReference>
<evidence type="ECO:0000256" key="6">
    <source>
        <dbReference type="ARBA" id="ARBA00022833"/>
    </source>
</evidence>
<keyword evidence="3" id="KW-0808">Transferase</keyword>
<evidence type="ECO:0000256" key="5">
    <source>
        <dbReference type="ARBA" id="ARBA00022801"/>
    </source>
</evidence>
<reference evidence="10" key="1">
    <citation type="submission" date="2020-10" db="EMBL/GenBank/DDBJ databases">
        <title>Connecting structure to function with the recovery of over 1000 high-quality activated sludge metagenome-assembled genomes encoding full-length rRNA genes using long-read sequencing.</title>
        <authorList>
            <person name="Singleton C.M."/>
            <person name="Petriglieri F."/>
            <person name="Kristensen J.M."/>
            <person name="Kirkegaard R.H."/>
            <person name="Michaelsen T.Y."/>
            <person name="Andersen M.H."/>
            <person name="Karst S.M."/>
            <person name="Dueholm M.S."/>
            <person name="Nielsen P.H."/>
            <person name="Albertsen M."/>
        </authorList>
    </citation>
    <scope>NUCLEOTIDE SEQUENCE</scope>
    <source>
        <strain evidence="10">Skiv_18-Q3-R9-52_MAXAC.067</strain>
    </source>
</reference>
<comment type="similarity">
    <text evidence="2">Belongs to the purine nucleoside phosphorylase YfiH/LACC1 family.</text>
</comment>
<comment type="catalytic activity">
    <reaction evidence="7">
        <text>adenosine + H2O + H(+) = inosine + NH4(+)</text>
        <dbReference type="Rhea" id="RHEA:24408"/>
        <dbReference type="ChEBI" id="CHEBI:15377"/>
        <dbReference type="ChEBI" id="CHEBI:15378"/>
        <dbReference type="ChEBI" id="CHEBI:16335"/>
        <dbReference type="ChEBI" id="CHEBI:17596"/>
        <dbReference type="ChEBI" id="CHEBI:28938"/>
        <dbReference type="EC" id="3.5.4.4"/>
    </reaction>
    <physiologicalReaction direction="left-to-right" evidence="7">
        <dbReference type="Rhea" id="RHEA:24409"/>
    </physiologicalReaction>
</comment>
<dbReference type="GO" id="GO:0017061">
    <property type="term" value="F:S-methyl-5-thioadenosine phosphorylase activity"/>
    <property type="evidence" value="ECO:0007669"/>
    <property type="project" value="UniProtKB-EC"/>
</dbReference>
<evidence type="ECO:0000256" key="1">
    <source>
        <dbReference type="ARBA" id="ARBA00000553"/>
    </source>
</evidence>
<dbReference type="PANTHER" id="PTHR30616">
    <property type="entry name" value="UNCHARACTERIZED PROTEIN YFIH"/>
    <property type="match status" value="1"/>
</dbReference>
<comment type="catalytic activity">
    <reaction evidence="8">
        <text>adenosine + phosphate = alpha-D-ribose 1-phosphate + adenine</text>
        <dbReference type="Rhea" id="RHEA:27642"/>
        <dbReference type="ChEBI" id="CHEBI:16335"/>
        <dbReference type="ChEBI" id="CHEBI:16708"/>
        <dbReference type="ChEBI" id="CHEBI:43474"/>
        <dbReference type="ChEBI" id="CHEBI:57720"/>
        <dbReference type="EC" id="2.4.2.1"/>
    </reaction>
    <physiologicalReaction direction="left-to-right" evidence="8">
        <dbReference type="Rhea" id="RHEA:27643"/>
    </physiologicalReaction>
</comment>
<comment type="catalytic activity">
    <reaction evidence="9">
        <text>S-methyl-5'-thioadenosine + phosphate = 5-(methylsulfanyl)-alpha-D-ribose 1-phosphate + adenine</text>
        <dbReference type="Rhea" id="RHEA:11852"/>
        <dbReference type="ChEBI" id="CHEBI:16708"/>
        <dbReference type="ChEBI" id="CHEBI:17509"/>
        <dbReference type="ChEBI" id="CHEBI:43474"/>
        <dbReference type="ChEBI" id="CHEBI:58533"/>
        <dbReference type="EC" id="2.4.2.28"/>
    </reaction>
    <physiologicalReaction direction="left-to-right" evidence="9">
        <dbReference type="Rhea" id="RHEA:11853"/>
    </physiologicalReaction>
</comment>
<dbReference type="InterPro" id="IPR011324">
    <property type="entry name" value="Cytotoxic_necrot_fac-like_cat"/>
</dbReference>
<dbReference type="InterPro" id="IPR038371">
    <property type="entry name" value="Cu_polyphenol_OxRdtase_sf"/>
</dbReference>
<evidence type="ECO:0000256" key="9">
    <source>
        <dbReference type="ARBA" id="ARBA00049893"/>
    </source>
</evidence>
<dbReference type="PANTHER" id="PTHR30616:SF2">
    <property type="entry name" value="PURINE NUCLEOSIDE PHOSPHORYLASE LACC1"/>
    <property type="match status" value="1"/>
</dbReference>
<comment type="catalytic activity">
    <reaction evidence="1">
        <text>inosine + phosphate = alpha-D-ribose 1-phosphate + hypoxanthine</text>
        <dbReference type="Rhea" id="RHEA:27646"/>
        <dbReference type="ChEBI" id="CHEBI:17368"/>
        <dbReference type="ChEBI" id="CHEBI:17596"/>
        <dbReference type="ChEBI" id="CHEBI:43474"/>
        <dbReference type="ChEBI" id="CHEBI:57720"/>
        <dbReference type="EC" id="2.4.2.1"/>
    </reaction>
    <physiologicalReaction direction="left-to-right" evidence="1">
        <dbReference type="Rhea" id="RHEA:27647"/>
    </physiologicalReaction>
</comment>
<sequence length="191" mass="20134">MNQIHGCGVVEASTGVVEADGIWTTKPGLRIGVRVADCVPILLAGPLADGSPWVAALHAGWRGATGYGDPAPGGGILRRGVARYQALGGHPSHLVWAFGPAILACHFEVGLEVIQAARQDPAWQEALASMGPAGKPHLDLHGFLRAQSLDLGLESAREGSVALCTVCRPDLLYSYRRGETTGRQWGWIEIG</sequence>
<dbReference type="AlphaFoldDB" id="A0A9D7SGN1"/>
<evidence type="ECO:0000313" key="10">
    <source>
        <dbReference type="EMBL" id="MBK9796122.1"/>
    </source>
</evidence>
<accession>A0A9D7SGN1</accession>
<dbReference type="Proteomes" id="UP000886657">
    <property type="component" value="Unassembled WGS sequence"/>
</dbReference>
<protein>
    <submittedName>
        <fullName evidence="10">Polyphenol oxidase family protein</fullName>
    </submittedName>
</protein>
<keyword evidence="4" id="KW-0479">Metal-binding</keyword>
<keyword evidence="6" id="KW-0862">Zinc</keyword>
<dbReference type="Pfam" id="PF02578">
    <property type="entry name" value="Cu-oxidase_4"/>
    <property type="match status" value="1"/>
</dbReference>
<organism evidence="10 11">
    <name type="scientific">Candidatus Geothrix skivensis</name>
    <dbReference type="NCBI Taxonomy" id="2954439"/>
    <lineage>
        <taxon>Bacteria</taxon>
        <taxon>Pseudomonadati</taxon>
        <taxon>Acidobacteriota</taxon>
        <taxon>Holophagae</taxon>
        <taxon>Holophagales</taxon>
        <taxon>Holophagaceae</taxon>
        <taxon>Geothrix</taxon>
    </lineage>
</organism>
<evidence type="ECO:0000256" key="3">
    <source>
        <dbReference type="ARBA" id="ARBA00022679"/>
    </source>
</evidence>
<evidence type="ECO:0000256" key="4">
    <source>
        <dbReference type="ARBA" id="ARBA00022723"/>
    </source>
</evidence>
<proteinExistence type="inferred from homology"/>